<sequence>MDEEKREALIRPCRVTGVHIENVRRIQVIDLTAEHNVNVVGGANGAGKTSLITAMLNTLCGGRGEPAPALMIREGEERAECRVTLDNGAEAHVVWTEKIRTLDVRVDGKRIPRPQEFLNGLTGRVTIDVFEFARGDSKQQEETLKAVAGITEAWDALEAKRLELYAARRDVNRDLKRAEAHLGEMDHYPEAPEEAVSADDLRAEYNAAFKQREVN</sequence>
<reference evidence="2" key="1">
    <citation type="journal article" date="2014" name="Front. Microbiol.">
        <title>High frequency of phylogenetically diverse reductive dehalogenase-homologous genes in deep subseafloor sedimentary metagenomes.</title>
        <authorList>
            <person name="Kawai M."/>
            <person name="Futagami T."/>
            <person name="Toyoda A."/>
            <person name="Takaki Y."/>
            <person name="Nishi S."/>
            <person name="Hori S."/>
            <person name="Arai W."/>
            <person name="Tsubouchi T."/>
            <person name="Morono Y."/>
            <person name="Uchiyama I."/>
            <person name="Ito T."/>
            <person name="Fujiyama A."/>
            <person name="Inagaki F."/>
            <person name="Takami H."/>
        </authorList>
    </citation>
    <scope>NUCLEOTIDE SEQUENCE</scope>
    <source>
        <strain evidence="2">Expedition CK06-06</strain>
    </source>
</reference>
<dbReference type="Gene3D" id="3.40.50.300">
    <property type="entry name" value="P-loop containing nucleotide triphosphate hydrolases"/>
    <property type="match status" value="1"/>
</dbReference>
<dbReference type="GO" id="GO:0016887">
    <property type="term" value="F:ATP hydrolysis activity"/>
    <property type="evidence" value="ECO:0007669"/>
    <property type="project" value="InterPro"/>
</dbReference>
<dbReference type="GO" id="GO:0006302">
    <property type="term" value="P:double-strand break repair"/>
    <property type="evidence" value="ECO:0007669"/>
    <property type="project" value="InterPro"/>
</dbReference>
<dbReference type="EMBL" id="BARS01006850">
    <property type="protein sequence ID" value="GAF74576.1"/>
    <property type="molecule type" value="Genomic_DNA"/>
</dbReference>
<dbReference type="AlphaFoldDB" id="X0SHI6"/>
<dbReference type="InterPro" id="IPR027417">
    <property type="entry name" value="P-loop_NTPase"/>
</dbReference>
<accession>X0SHI6</accession>
<dbReference type="SUPFAM" id="SSF52540">
    <property type="entry name" value="P-loop containing nucleoside triphosphate hydrolases"/>
    <property type="match status" value="1"/>
</dbReference>
<dbReference type="InterPro" id="IPR038729">
    <property type="entry name" value="Rad50/SbcC_AAA"/>
</dbReference>
<dbReference type="Pfam" id="PF13476">
    <property type="entry name" value="AAA_23"/>
    <property type="match status" value="1"/>
</dbReference>
<feature type="domain" description="Rad50/SbcC-type AAA" evidence="1">
    <location>
        <begin position="18"/>
        <end position="140"/>
    </location>
</feature>
<comment type="caution">
    <text evidence="2">The sequence shown here is derived from an EMBL/GenBank/DDBJ whole genome shotgun (WGS) entry which is preliminary data.</text>
</comment>
<organism evidence="2">
    <name type="scientific">marine sediment metagenome</name>
    <dbReference type="NCBI Taxonomy" id="412755"/>
    <lineage>
        <taxon>unclassified sequences</taxon>
        <taxon>metagenomes</taxon>
        <taxon>ecological metagenomes</taxon>
    </lineage>
</organism>
<evidence type="ECO:0000259" key="1">
    <source>
        <dbReference type="Pfam" id="PF13476"/>
    </source>
</evidence>
<name>X0SHI6_9ZZZZ</name>
<proteinExistence type="predicted"/>
<feature type="non-terminal residue" evidence="2">
    <location>
        <position position="215"/>
    </location>
</feature>
<evidence type="ECO:0000313" key="2">
    <source>
        <dbReference type="EMBL" id="GAF74576.1"/>
    </source>
</evidence>
<gene>
    <name evidence="2" type="ORF">S01H1_13272</name>
</gene>
<protein>
    <recommendedName>
        <fullName evidence="1">Rad50/SbcC-type AAA domain-containing protein</fullName>
    </recommendedName>
</protein>